<name>A7IW80_PBCVN</name>
<dbReference type="GeneID" id="5659263"/>
<dbReference type="KEGG" id="vg:5659263"/>
<keyword evidence="2" id="KW-1185">Reference proteome</keyword>
<dbReference type="EMBL" id="DQ491002">
    <property type="protein sequence ID" value="ABT14604.1"/>
    <property type="molecule type" value="Genomic_DNA"/>
</dbReference>
<sequence length="72" mass="8762">MHSYWQLHHRMSFKPSDESYAAGEETTRSSSISWTNIRFFIHSLQKERQFTKKSDSQFLEKRIKNPRNEKKK</sequence>
<organismHost>
    <name type="scientific">Chlorella</name>
    <dbReference type="NCBI Taxonomy" id="3071"/>
</organismHost>
<reference evidence="1 2" key="1">
    <citation type="journal article" date="2007" name="Virology">
        <title>Sequence and annotation of the 369-kb NY-2A and the 345-kb AR158 viruses that infect Chlorella NC64A.</title>
        <authorList>
            <person name="Fitzgerald L.A."/>
            <person name="Graves M.V."/>
            <person name="Li X."/>
            <person name="Feldblyum T."/>
            <person name="Nierman W.C."/>
            <person name="Van Etten J.L."/>
        </authorList>
    </citation>
    <scope>NUCLEOTIDE SEQUENCE [LARGE SCALE GENOMIC DNA]</scope>
    <source>
        <strain evidence="1 2">NY-2A</strain>
    </source>
</reference>
<evidence type="ECO:0000313" key="1">
    <source>
        <dbReference type="EMBL" id="ABT14604.1"/>
    </source>
</evidence>
<proteinExistence type="predicted"/>
<dbReference type="RefSeq" id="YP_001497401.1">
    <property type="nucleotide sequence ID" value="NC_009898.1"/>
</dbReference>
<dbReference type="Proteomes" id="UP000202419">
    <property type="component" value="Segment"/>
</dbReference>
<protein>
    <submittedName>
        <fullName evidence="1">Uncharacterized protein b205R</fullName>
    </submittedName>
</protein>
<evidence type="ECO:0000313" key="2">
    <source>
        <dbReference type="Proteomes" id="UP000202419"/>
    </source>
</evidence>
<organism evidence="1 2">
    <name type="scientific">Paramecium bursaria Chlorella virus NY2A</name>
    <name type="common">PBCV-NY2A</name>
    <dbReference type="NCBI Taxonomy" id="46021"/>
    <lineage>
        <taxon>Viruses</taxon>
        <taxon>Varidnaviria</taxon>
        <taxon>Bamfordvirae</taxon>
        <taxon>Nucleocytoviricota</taxon>
        <taxon>Megaviricetes</taxon>
        <taxon>Algavirales</taxon>
        <taxon>Phycodnaviridae</taxon>
        <taxon>Chlorovirus</taxon>
        <taxon>Chlorovirus americanus</taxon>
    </lineage>
</organism>
<accession>A7IW80</accession>
<gene>
    <name evidence="1" type="primary">b205R</name>
    <name evidence="1" type="ORF">NY2A_b205R</name>
</gene>